<reference evidence="3 5" key="2">
    <citation type="journal article" date="2013" name="Nature">
        <title>Insights into bilaterian evolution from three spiralian genomes.</title>
        <authorList>
            <person name="Simakov O."/>
            <person name="Marletaz F."/>
            <person name="Cho S.J."/>
            <person name="Edsinger-Gonzales E."/>
            <person name="Havlak P."/>
            <person name="Hellsten U."/>
            <person name="Kuo D.H."/>
            <person name="Larsson T."/>
            <person name="Lv J."/>
            <person name="Arendt D."/>
            <person name="Savage R."/>
            <person name="Osoegawa K."/>
            <person name="de Jong P."/>
            <person name="Grimwood J."/>
            <person name="Chapman J.A."/>
            <person name="Shapiro H."/>
            <person name="Aerts A."/>
            <person name="Otillar R.P."/>
            <person name="Terry A.Y."/>
            <person name="Boore J.L."/>
            <person name="Grigoriev I.V."/>
            <person name="Lindberg D.R."/>
            <person name="Seaver E.C."/>
            <person name="Weisblat D.A."/>
            <person name="Putnam N.H."/>
            <person name="Rokhsar D.S."/>
        </authorList>
    </citation>
    <scope>NUCLEOTIDE SEQUENCE</scope>
</reference>
<dbReference type="AlphaFoldDB" id="T1EWM0"/>
<dbReference type="RefSeq" id="XP_009030197.1">
    <property type="nucleotide sequence ID" value="XM_009031949.1"/>
</dbReference>
<accession>T1EWM0</accession>
<gene>
    <name evidence="4" type="primary">20200970</name>
    <name evidence="3" type="ORF">HELRODRAFT_165337</name>
</gene>
<dbReference type="InParanoid" id="T1EWM0"/>
<reference evidence="5" key="1">
    <citation type="submission" date="2012-12" db="EMBL/GenBank/DDBJ databases">
        <authorList>
            <person name="Hellsten U."/>
            <person name="Grimwood J."/>
            <person name="Chapman J.A."/>
            <person name="Shapiro H."/>
            <person name="Aerts A."/>
            <person name="Otillar R.P."/>
            <person name="Terry A.Y."/>
            <person name="Boore J.L."/>
            <person name="Simakov O."/>
            <person name="Marletaz F."/>
            <person name="Cho S.-J."/>
            <person name="Edsinger-Gonzales E."/>
            <person name="Havlak P."/>
            <person name="Kuo D.-H."/>
            <person name="Larsson T."/>
            <person name="Lv J."/>
            <person name="Arendt D."/>
            <person name="Savage R."/>
            <person name="Osoegawa K."/>
            <person name="de Jong P."/>
            <person name="Lindberg D.R."/>
            <person name="Seaver E.C."/>
            <person name="Weisblat D.A."/>
            <person name="Putnam N.H."/>
            <person name="Grigoriev I.V."/>
            <person name="Rokhsar D.S."/>
        </authorList>
    </citation>
    <scope>NUCLEOTIDE SEQUENCE</scope>
</reference>
<organism evidence="4 5">
    <name type="scientific">Helobdella robusta</name>
    <name type="common">Californian leech</name>
    <dbReference type="NCBI Taxonomy" id="6412"/>
    <lineage>
        <taxon>Eukaryota</taxon>
        <taxon>Metazoa</taxon>
        <taxon>Spiralia</taxon>
        <taxon>Lophotrochozoa</taxon>
        <taxon>Annelida</taxon>
        <taxon>Clitellata</taxon>
        <taxon>Hirudinea</taxon>
        <taxon>Rhynchobdellida</taxon>
        <taxon>Glossiphoniidae</taxon>
        <taxon>Helobdella</taxon>
    </lineage>
</organism>
<evidence type="ECO:0000313" key="3">
    <source>
        <dbReference type="EMBL" id="ESN91324.1"/>
    </source>
</evidence>
<dbReference type="HOGENOM" id="CLU_455825_0_0_1"/>
<keyword evidence="2" id="KW-1133">Transmembrane helix</keyword>
<keyword evidence="2" id="KW-0812">Transmembrane</keyword>
<dbReference type="GeneID" id="20200970"/>
<dbReference type="KEGG" id="hro:HELRODRAFT_165337"/>
<sequence length="599" mass="67657">MSKSKKLKDASCQLSLDEILSSPKRSDIAQIRLNLELQQDTTRNENVGVLTPTRLRILVLSPASIKSSNNNNPDTDRNGLIRGPIGFQTKSEPIRLCNRVPPEVKVLQFSVCAKFFYSAVSWAKSKRNQEVHQIRHENKENVVPRDSPARKKVRSTRVAKMLTLGSKPQQKHPPSYEEFVSREFNNMLNSFNKTSRPSNRSTVPTIQPTSCRNDGDIVSPTSQNISRNTVRNCLDHKFSSNLNGQTSSEMFSQSLPPFPVNYTSSNLQSTFLANNIFINTNDGLGQQGEARTDVNFMANSIVNKIVDNIDDTVMICDINLNDMHTNLPMWDEKNLMICDFTNKDFMICGIDNDLFIYDNISRCLVPPPPPLPDHNSLLYGSVSHPMLCDPNSCPLLLRPASNMCPCMNHISHHPTGTGMINLQHLHHYYHQNQLHQQPLNFQNFDTTYHNAATLFPPNSSRQSLDSHSSLHPPALQDLLNHHMDHNRVGLRRYLSLPASTIPQLSSTNVSNHCRAFDVQSISPLPHDNNLLPQSDARYDLQVPLQQATNSQPHEPELYDAPSLLAVIFSLSLLHFCMTSMFVNIHVTYNIRHPRLTPLL</sequence>
<feature type="transmembrane region" description="Helical" evidence="2">
    <location>
        <begin position="563"/>
        <end position="584"/>
    </location>
</feature>
<name>T1EWM0_HELRO</name>
<evidence type="ECO:0000313" key="5">
    <source>
        <dbReference type="Proteomes" id="UP000015101"/>
    </source>
</evidence>
<evidence type="ECO:0000313" key="4">
    <source>
        <dbReference type="EnsemblMetazoa" id="HelroP165337"/>
    </source>
</evidence>
<feature type="region of interest" description="Disordered" evidence="1">
    <location>
        <begin position="190"/>
        <end position="223"/>
    </location>
</feature>
<reference evidence="4" key="3">
    <citation type="submission" date="2015-06" db="UniProtKB">
        <authorList>
            <consortium name="EnsemblMetazoa"/>
        </authorList>
    </citation>
    <scope>IDENTIFICATION</scope>
</reference>
<dbReference type="Proteomes" id="UP000015101">
    <property type="component" value="Unassembled WGS sequence"/>
</dbReference>
<dbReference type="CTD" id="20200970"/>
<protein>
    <submittedName>
        <fullName evidence="3 4">Uncharacterized protein</fullName>
    </submittedName>
</protein>
<proteinExistence type="predicted"/>
<dbReference type="EnsemblMetazoa" id="HelroT165337">
    <property type="protein sequence ID" value="HelroP165337"/>
    <property type="gene ID" value="HelroG165337"/>
</dbReference>
<dbReference type="EMBL" id="AMQM01002023">
    <property type="status" value="NOT_ANNOTATED_CDS"/>
    <property type="molecule type" value="Genomic_DNA"/>
</dbReference>
<evidence type="ECO:0000256" key="1">
    <source>
        <dbReference type="SAM" id="MobiDB-lite"/>
    </source>
</evidence>
<evidence type="ECO:0000256" key="2">
    <source>
        <dbReference type="SAM" id="Phobius"/>
    </source>
</evidence>
<dbReference type="EMBL" id="KB097700">
    <property type="protein sequence ID" value="ESN91324.1"/>
    <property type="molecule type" value="Genomic_DNA"/>
</dbReference>
<keyword evidence="2" id="KW-0472">Membrane</keyword>
<feature type="compositionally biased region" description="Polar residues" evidence="1">
    <location>
        <begin position="190"/>
        <end position="212"/>
    </location>
</feature>
<keyword evidence="5" id="KW-1185">Reference proteome</keyword>